<dbReference type="PROSITE" id="PS50048">
    <property type="entry name" value="ZN2_CY6_FUNGAL_2"/>
    <property type="match status" value="1"/>
</dbReference>
<keyword evidence="6" id="KW-1185">Reference proteome</keyword>
<dbReference type="InterPro" id="IPR001138">
    <property type="entry name" value="Zn2Cys6_DnaBD"/>
</dbReference>
<evidence type="ECO:0000256" key="1">
    <source>
        <dbReference type="ARBA" id="ARBA00022723"/>
    </source>
</evidence>
<sequence length="897" mass="96622">MDPGLFVNPTAGPSTSQQPAPARVPQKKRPREDAQARGMSGPAGGTGGAGDLSKVRAFAACRACRQKKVKCLPGPATGAGGNAACQQCTMSGAECEYQPTRDRAAYSRAYVQDLSGRVQQLEAMQARLLPLLTAFEGSGGKLPADIAKLAASNAHPESDDAPLIRSRLPSPADDEDEESARFLTDEHGNYRWIGGSSALSLMDSFSGDRDLPSRVKYGNIHGDGHQDELEESPPESHPYFAPVAGAGVIRAIPGVDQVTFPPRADSERMVDAFFAEVHPVLPVLLEHDFRRRFKSLMDKVDAGDFSNIRAGFMSVIFAVLALGERVLVTSAAWQRMRAKLSNGELSDQDSPQPGEAEAGVIWFERAQVLHYSSIGEIDIYQVQCLTLLSAFQAAVNSMPMSWLLASQALRIAQDIGLHRSAPRFKVSFKVKQLGARAWWAVYGLERLVSITLGRPLCVEDADIDLAYPAAVDDATIDSFGDALTEEAGNLPEEKPDCTMSGFVSLTKLCKIAGRVAQLLYRPSKRSVNDAQWSEQQQRTIDKLDKLLREWLQNEVPSKYKDPSSSRAVSLMSAVLSNSYFAVLITLHRNLLPSNPNFPRPKPIASSQSLAHCVEAARSVIHVAAQSKVLIPVSHHLAVFCQYLWSSAVILLLCETRAKEQVVVEAVGAHVESCRQSLRALEPVWPGASKLRYLLTEVETRAKEVRASAGRPNKRRKPDAPANGRARPPTSQTSPTKNETLQGWAPPTSGSSGPSTSLPTPPIPQNTIAPSNLAPGTFDIFDVGGMTFDGLEMLNAFTSEAWQGQIPTTSTSPMTGVTPTGTAGSGPDTKPMVSPAQRVATEVQTTPGLSPHGAAGNPWQQFGQSPGGPVPPEFAEIWSQIAGSTFDWQADPSVPFSI</sequence>
<accession>A0AAD3YA32</accession>
<evidence type="ECO:0000256" key="3">
    <source>
        <dbReference type="SAM" id="MobiDB-lite"/>
    </source>
</evidence>
<protein>
    <recommendedName>
        <fullName evidence="4">Zn(2)-C6 fungal-type domain-containing protein</fullName>
    </recommendedName>
</protein>
<proteinExistence type="predicted"/>
<feature type="domain" description="Zn(2)-C6 fungal-type" evidence="4">
    <location>
        <begin position="60"/>
        <end position="97"/>
    </location>
</feature>
<dbReference type="InterPro" id="IPR007219">
    <property type="entry name" value="XnlR_reg_dom"/>
</dbReference>
<evidence type="ECO:0000256" key="2">
    <source>
        <dbReference type="ARBA" id="ARBA00023242"/>
    </source>
</evidence>
<reference evidence="5" key="2">
    <citation type="submission" date="2023-06" db="EMBL/GenBank/DDBJ databases">
        <authorList>
            <person name="Kobayashi Y."/>
            <person name="Kayamori A."/>
            <person name="Aoki K."/>
            <person name="Shiwa Y."/>
            <person name="Fujita N."/>
            <person name="Sugita T."/>
            <person name="Iwasaki W."/>
            <person name="Tanaka N."/>
            <person name="Takashima M."/>
        </authorList>
    </citation>
    <scope>NUCLEOTIDE SEQUENCE</scope>
    <source>
        <strain evidence="5">HIS016</strain>
    </source>
</reference>
<name>A0AAD3YA32_9TREE</name>
<dbReference type="GO" id="GO:0003677">
    <property type="term" value="F:DNA binding"/>
    <property type="evidence" value="ECO:0007669"/>
    <property type="project" value="InterPro"/>
</dbReference>
<evidence type="ECO:0000259" key="4">
    <source>
        <dbReference type="PROSITE" id="PS50048"/>
    </source>
</evidence>
<feature type="region of interest" description="Disordered" evidence="3">
    <location>
        <begin position="1"/>
        <end position="50"/>
    </location>
</feature>
<dbReference type="Proteomes" id="UP001222932">
    <property type="component" value="Unassembled WGS sequence"/>
</dbReference>
<dbReference type="InterPro" id="IPR036864">
    <property type="entry name" value="Zn2-C6_fun-type_DNA-bd_sf"/>
</dbReference>
<keyword evidence="2" id="KW-0539">Nucleus</keyword>
<feature type="region of interest" description="Disordered" evidence="3">
    <location>
        <begin position="703"/>
        <end position="770"/>
    </location>
</feature>
<dbReference type="GO" id="GO:0006351">
    <property type="term" value="P:DNA-templated transcription"/>
    <property type="evidence" value="ECO:0007669"/>
    <property type="project" value="InterPro"/>
</dbReference>
<reference evidence="5" key="1">
    <citation type="journal article" date="2023" name="BMC Genomics">
        <title>Chromosome-level genome assemblies of Cutaneotrichosporon spp. (Trichosporonales, Basidiomycota) reveal imbalanced evolution between nucleotide sequences and chromosome synteny.</title>
        <authorList>
            <person name="Kobayashi Y."/>
            <person name="Kayamori A."/>
            <person name="Aoki K."/>
            <person name="Shiwa Y."/>
            <person name="Matsutani M."/>
            <person name="Fujita N."/>
            <person name="Sugita T."/>
            <person name="Iwasaki W."/>
            <person name="Tanaka N."/>
            <person name="Takashima M."/>
        </authorList>
    </citation>
    <scope>NUCLEOTIDE SEQUENCE</scope>
    <source>
        <strain evidence="5">HIS016</strain>
    </source>
</reference>
<dbReference type="AlphaFoldDB" id="A0AAD3YA32"/>
<dbReference type="PANTHER" id="PTHR46910:SF1">
    <property type="entry name" value="MISCELLANEOUS ZN(II)2CYS6 TRANSCRIPTION FACTOR (EUROFUNG)-RELATED"/>
    <property type="match status" value="1"/>
</dbReference>
<dbReference type="SMART" id="SM00066">
    <property type="entry name" value="GAL4"/>
    <property type="match status" value="1"/>
</dbReference>
<feature type="compositionally biased region" description="Gly residues" evidence="3">
    <location>
        <begin position="41"/>
        <end position="50"/>
    </location>
</feature>
<dbReference type="Pfam" id="PF04082">
    <property type="entry name" value="Fungal_trans"/>
    <property type="match status" value="1"/>
</dbReference>
<dbReference type="InterPro" id="IPR050987">
    <property type="entry name" value="AtrR-like"/>
</dbReference>
<dbReference type="SMART" id="SM00906">
    <property type="entry name" value="Fungal_trans"/>
    <property type="match status" value="1"/>
</dbReference>
<organism evidence="5 6">
    <name type="scientific">Cutaneotrichosporon spelunceum</name>
    <dbReference type="NCBI Taxonomy" id="1672016"/>
    <lineage>
        <taxon>Eukaryota</taxon>
        <taxon>Fungi</taxon>
        <taxon>Dikarya</taxon>
        <taxon>Basidiomycota</taxon>
        <taxon>Agaricomycotina</taxon>
        <taxon>Tremellomycetes</taxon>
        <taxon>Trichosporonales</taxon>
        <taxon>Trichosporonaceae</taxon>
        <taxon>Cutaneotrichosporon</taxon>
    </lineage>
</organism>
<dbReference type="Gene3D" id="4.10.240.10">
    <property type="entry name" value="Zn(2)-C6 fungal-type DNA-binding domain"/>
    <property type="match status" value="1"/>
</dbReference>
<feature type="region of interest" description="Disordered" evidence="3">
    <location>
        <begin position="153"/>
        <end position="179"/>
    </location>
</feature>
<dbReference type="CDD" id="cd12148">
    <property type="entry name" value="fungal_TF_MHR"/>
    <property type="match status" value="1"/>
</dbReference>
<dbReference type="PANTHER" id="PTHR46910">
    <property type="entry name" value="TRANSCRIPTION FACTOR PDR1"/>
    <property type="match status" value="1"/>
</dbReference>
<dbReference type="EMBL" id="BTCM01000001">
    <property type="protein sequence ID" value="GMK54623.1"/>
    <property type="molecule type" value="Genomic_DNA"/>
</dbReference>
<evidence type="ECO:0000313" key="5">
    <source>
        <dbReference type="EMBL" id="GMK54623.1"/>
    </source>
</evidence>
<dbReference type="Pfam" id="PF00172">
    <property type="entry name" value="Zn_clus"/>
    <property type="match status" value="1"/>
</dbReference>
<keyword evidence="1" id="KW-0479">Metal-binding</keyword>
<evidence type="ECO:0000313" key="6">
    <source>
        <dbReference type="Proteomes" id="UP001222932"/>
    </source>
</evidence>
<dbReference type="CDD" id="cd00067">
    <property type="entry name" value="GAL4"/>
    <property type="match status" value="1"/>
</dbReference>
<dbReference type="GO" id="GO:0008270">
    <property type="term" value="F:zinc ion binding"/>
    <property type="evidence" value="ECO:0007669"/>
    <property type="project" value="InterPro"/>
</dbReference>
<dbReference type="SUPFAM" id="SSF57701">
    <property type="entry name" value="Zn2/Cys6 DNA-binding domain"/>
    <property type="match status" value="1"/>
</dbReference>
<feature type="compositionally biased region" description="Polar residues" evidence="3">
    <location>
        <begin position="728"/>
        <end position="740"/>
    </location>
</feature>
<feature type="compositionally biased region" description="Low complexity" evidence="3">
    <location>
        <begin position="745"/>
        <end position="757"/>
    </location>
</feature>
<comment type="caution">
    <text evidence="5">The sequence shown here is derived from an EMBL/GenBank/DDBJ whole genome shotgun (WGS) entry which is preliminary data.</text>
</comment>
<dbReference type="GO" id="GO:0000981">
    <property type="term" value="F:DNA-binding transcription factor activity, RNA polymerase II-specific"/>
    <property type="evidence" value="ECO:0007669"/>
    <property type="project" value="InterPro"/>
</dbReference>
<gene>
    <name evidence="5" type="ORF">CspeluHIS016_0112090</name>
</gene>